<keyword evidence="1" id="KW-0812">Transmembrane</keyword>
<keyword evidence="1" id="KW-1133">Transmembrane helix</keyword>
<keyword evidence="1" id="KW-0472">Membrane</keyword>
<evidence type="ECO:0000256" key="1">
    <source>
        <dbReference type="SAM" id="Phobius"/>
    </source>
</evidence>
<keyword evidence="3" id="KW-1185">Reference proteome</keyword>
<feature type="transmembrane region" description="Helical" evidence="1">
    <location>
        <begin position="21"/>
        <end position="40"/>
    </location>
</feature>
<evidence type="ECO:0000313" key="2">
    <source>
        <dbReference type="EMBL" id="GHO48681.1"/>
    </source>
</evidence>
<dbReference type="RefSeq" id="WP_220197860.1">
    <property type="nucleotide sequence ID" value="NZ_BNJF01000004.1"/>
</dbReference>
<dbReference type="AlphaFoldDB" id="A0A8J3I4R3"/>
<organism evidence="2 3">
    <name type="scientific">Ktedonospora formicarum</name>
    <dbReference type="NCBI Taxonomy" id="2778364"/>
    <lineage>
        <taxon>Bacteria</taxon>
        <taxon>Bacillati</taxon>
        <taxon>Chloroflexota</taxon>
        <taxon>Ktedonobacteria</taxon>
        <taxon>Ktedonobacterales</taxon>
        <taxon>Ktedonobacteraceae</taxon>
        <taxon>Ktedonospora</taxon>
    </lineage>
</organism>
<protein>
    <submittedName>
        <fullName evidence="2">Uncharacterized protein</fullName>
    </submittedName>
</protein>
<dbReference type="Proteomes" id="UP000612362">
    <property type="component" value="Unassembled WGS sequence"/>
</dbReference>
<sequence>MRLFSTRQRQPGQASPTAWRLRHLIFPLLVGMLIILLETLTPLHANAAMQGSNTTEQSATTPGSIKDLQQALKKKIHVTHHQTKKQQKTQTITPKALNLPAYNNVGTADDSNGFSGNFDHQGSSYSTQALQAAGIVPGQNFIYDTITYTWPSATAGTANNYEANGQVIPVLQIANAAKLGFLGAASNGAASGSATITYTDGTTQTITLGFTDWAIGTVSFGNTIAATTTYRNTQDGKQTKNIYLFSAEFPITAGKTVQSVTLPTTVTGGQLHVFAVGVSWPAPNNTGTSDDSNRTAANVDGQGNSYSAQALQSAGVVPGRQVVMRDGIAYTWPSAAPGTANNYQASGQTLYVEPVPNATTLGFLGAATNGAGSGTATMTYTDGSTQTVTLGFTDWTTGTLSFGNTVATTMSYRNRSSGQQTIPTYLFNAEVALQSGKVLQSVTLPTTVTGGQLHVFAVGTASSLLNNIGVSDDGNALAANYDGSGRSYSLQSLQTAGITPGKNFLFNGVSFPWPTELQPDNTIAAGQTLPIAPVTNTTALAFLGSATNGTTAGSAGTATITYTDATTSTFQLGFTDWWVSTPNYNNIPAATFSSINTTTGPRPGTYYLFYTETTIPAGKTIQSVTLPTTVSNGQLHVFAVGTRSNYNNIGISDDTNPSGANFDLSGNSYSVQDFSDPNGPGWNPGDTLTYEGIDYTWPNVPAGQGDNYVAQGQTIPITAVPGATTIGFVGSADHAHPSSSGTVTLTYTDNTTSTVTLGMTDWVLNGGSGTPLANNHLFAILPHRNTPQGQAALNSYLYEMEANLTPGKTLKSITLPSSVDQGHLHIFMIGTRANNNYPNNIGTSDDSSTTFASFDTTNHSYSIQALEAARIYAGQNLTFNGVTYTWPASYSVIPDNYLAAGQTIGVTPVGGATTLAFLGAATNGPSSGTATITYQDATTQTFTLGMSDWTLNAGAQSPSFGNAIVTAMPYRNTITGQENTRTYIFSAEVALTAGKTIQSVTLPTSVNQGQLHIFAVGTRAGAASGSSYNNVGTSDDSAPSFGNFDAQGNSYSAQALQQVGLIPSQNVTVNGVTFIWPNMAPGYFNNYQAAGQTIGVTPIDGATTLAFLGSASNKGSSGTATITYTDGSTQTFTLGFTDWVTSTLSYGNSIAATMSYHNASTGKQTGNTYIFYTSVTLQAGKTIQSVTLPATFTGGQPHVFAIGTK</sequence>
<proteinExistence type="predicted"/>
<gene>
    <name evidence="2" type="ORF">KSX_68440</name>
</gene>
<reference evidence="2" key="1">
    <citation type="submission" date="2020-10" db="EMBL/GenBank/DDBJ databases">
        <title>Taxonomic study of unclassified bacteria belonging to the class Ktedonobacteria.</title>
        <authorList>
            <person name="Yabe S."/>
            <person name="Wang C.M."/>
            <person name="Zheng Y."/>
            <person name="Sakai Y."/>
            <person name="Cavaletti L."/>
            <person name="Monciardini P."/>
            <person name="Donadio S."/>
        </authorList>
    </citation>
    <scope>NUCLEOTIDE SEQUENCE</scope>
    <source>
        <strain evidence="2">SOSP1-1</strain>
    </source>
</reference>
<dbReference type="EMBL" id="BNJF01000004">
    <property type="protein sequence ID" value="GHO48681.1"/>
    <property type="molecule type" value="Genomic_DNA"/>
</dbReference>
<name>A0A8J3I4R3_9CHLR</name>
<evidence type="ECO:0000313" key="3">
    <source>
        <dbReference type="Proteomes" id="UP000612362"/>
    </source>
</evidence>
<comment type="caution">
    <text evidence="2">The sequence shown here is derived from an EMBL/GenBank/DDBJ whole genome shotgun (WGS) entry which is preliminary data.</text>
</comment>
<accession>A0A8J3I4R3</accession>